<protein>
    <submittedName>
        <fullName evidence="1">Uncharacterized protein</fullName>
    </submittedName>
</protein>
<dbReference type="EMBL" id="JAPWDO010000011">
    <property type="protein sequence ID" value="KAJ5453393.1"/>
    <property type="molecule type" value="Genomic_DNA"/>
</dbReference>
<dbReference type="InterPro" id="IPR044792">
    <property type="entry name" value="TAR1"/>
</dbReference>
<keyword evidence="2" id="KW-1185">Reference proteome</keyword>
<name>A0A9W9WD50_9EURO</name>
<evidence type="ECO:0000313" key="2">
    <source>
        <dbReference type="Proteomes" id="UP001147760"/>
    </source>
</evidence>
<dbReference type="PANTHER" id="PTHR47188">
    <property type="entry name" value="PROTEIN TAR1"/>
    <property type="match status" value="1"/>
</dbReference>
<dbReference type="Proteomes" id="UP001147760">
    <property type="component" value="Unassembled WGS sequence"/>
</dbReference>
<dbReference type="AlphaFoldDB" id="A0A9W9WD50"/>
<comment type="caution">
    <text evidence="1">The sequence shown here is derived from an EMBL/GenBank/DDBJ whole genome shotgun (WGS) entry which is preliminary data.</text>
</comment>
<proteinExistence type="predicted"/>
<dbReference type="GO" id="GO:0043457">
    <property type="term" value="P:regulation of cellular respiration"/>
    <property type="evidence" value="ECO:0007669"/>
    <property type="project" value="InterPro"/>
</dbReference>
<organism evidence="1 2">
    <name type="scientific">Penicillium desertorum</name>
    <dbReference type="NCBI Taxonomy" id="1303715"/>
    <lineage>
        <taxon>Eukaryota</taxon>
        <taxon>Fungi</taxon>
        <taxon>Dikarya</taxon>
        <taxon>Ascomycota</taxon>
        <taxon>Pezizomycotina</taxon>
        <taxon>Eurotiomycetes</taxon>
        <taxon>Eurotiomycetidae</taxon>
        <taxon>Eurotiales</taxon>
        <taxon>Aspergillaceae</taxon>
        <taxon>Penicillium</taxon>
    </lineage>
</organism>
<reference evidence="1" key="2">
    <citation type="journal article" date="2023" name="IMA Fungus">
        <title>Comparative genomic study of the Penicillium genus elucidates a diverse pangenome and 15 lateral gene transfer events.</title>
        <authorList>
            <person name="Petersen C."/>
            <person name="Sorensen T."/>
            <person name="Nielsen M.R."/>
            <person name="Sondergaard T.E."/>
            <person name="Sorensen J.L."/>
            <person name="Fitzpatrick D.A."/>
            <person name="Frisvad J.C."/>
            <person name="Nielsen K.L."/>
        </authorList>
    </citation>
    <scope>NUCLEOTIDE SEQUENCE</scope>
    <source>
        <strain evidence="1">IBT 17660</strain>
    </source>
</reference>
<accession>A0A9W9WD50</accession>
<reference evidence="1" key="1">
    <citation type="submission" date="2022-12" db="EMBL/GenBank/DDBJ databases">
        <authorList>
            <person name="Petersen C."/>
        </authorList>
    </citation>
    <scope>NUCLEOTIDE SEQUENCE</scope>
    <source>
        <strain evidence="1">IBT 17660</strain>
    </source>
</reference>
<evidence type="ECO:0000313" key="1">
    <source>
        <dbReference type="EMBL" id="KAJ5453393.1"/>
    </source>
</evidence>
<sequence length="313" mass="35781">MSVYSGTLTSRSVHPASPVLLTKNGPLVTHHSNAHVQLSNKGFLRCFNPKASNHSLYLIKLNSRYCYPEGNFGRNQLPDGSISLSPPIPEFDDRFARQNRYEPPPEFPLASPYSGIVHHLRVPTATLLLKSIRRLQDRSMVHPRGFPPPFAFTSRTGLTPEHSRRCSDSLVRVSRRVVYDRYAASEPKRVPRSRQVALHPRLGVTLRRPLTDHPNRRWPARGEVHRHECRLNPASESGRKRFPFNNFTCFLTLFSKCFSSFDHSTCALSVSGQYLALDEIYHPFRAAFPNNSTRRRSFTRARTPHPIRDSHPL</sequence>
<gene>
    <name evidence="1" type="ORF">N7530_012860</name>
</gene>
<dbReference type="PANTHER" id="PTHR47188:SF1">
    <property type="entry name" value="PROTEIN TAR1"/>
    <property type="match status" value="1"/>
</dbReference>
<dbReference type="OrthoDB" id="4472464at2759"/>